<dbReference type="GO" id="GO:0046872">
    <property type="term" value="F:metal ion binding"/>
    <property type="evidence" value="ECO:0007669"/>
    <property type="project" value="UniProtKB-KW"/>
</dbReference>
<evidence type="ECO:0000256" key="4">
    <source>
        <dbReference type="ARBA" id="ARBA00022617"/>
    </source>
</evidence>
<feature type="non-terminal residue" evidence="10">
    <location>
        <position position="1"/>
    </location>
</feature>
<proteinExistence type="inferred from homology"/>
<evidence type="ECO:0000256" key="9">
    <source>
        <dbReference type="ARBA" id="ARBA00023136"/>
    </source>
</evidence>
<name>A0ABD2ZAP2_9GENT</name>
<dbReference type="PANTHER" id="PTHR47943">
    <property type="entry name" value="CYTOCHROME P450 93A3-LIKE"/>
    <property type="match status" value="1"/>
</dbReference>
<comment type="subcellular location">
    <subcellularLocation>
        <location evidence="2">Membrane</location>
    </subcellularLocation>
</comment>
<dbReference type="InterPro" id="IPR001128">
    <property type="entry name" value="Cyt_P450"/>
</dbReference>
<dbReference type="GO" id="GO:0004497">
    <property type="term" value="F:monooxygenase activity"/>
    <property type="evidence" value="ECO:0007669"/>
    <property type="project" value="UniProtKB-KW"/>
</dbReference>
<organism evidence="10 11">
    <name type="scientific">Cinchona calisaya</name>
    <dbReference type="NCBI Taxonomy" id="153742"/>
    <lineage>
        <taxon>Eukaryota</taxon>
        <taxon>Viridiplantae</taxon>
        <taxon>Streptophyta</taxon>
        <taxon>Embryophyta</taxon>
        <taxon>Tracheophyta</taxon>
        <taxon>Spermatophyta</taxon>
        <taxon>Magnoliopsida</taxon>
        <taxon>eudicotyledons</taxon>
        <taxon>Gunneridae</taxon>
        <taxon>Pentapetalae</taxon>
        <taxon>asterids</taxon>
        <taxon>lamiids</taxon>
        <taxon>Gentianales</taxon>
        <taxon>Rubiaceae</taxon>
        <taxon>Cinchonoideae</taxon>
        <taxon>Cinchoneae</taxon>
        <taxon>Cinchona</taxon>
    </lineage>
</organism>
<evidence type="ECO:0000256" key="6">
    <source>
        <dbReference type="ARBA" id="ARBA00023002"/>
    </source>
</evidence>
<evidence type="ECO:0000313" key="11">
    <source>
        <dbReference type="Proteomes" id="UP001630127"/>
    </source>
</evidence>
<comment type="cofactor">
    <cofactor evidence="1">
        <name>heme</name>
        <dbReference type="ChEBI" id="CHEBI:30413"/>
    </cofactor>
</comment>
<keyword evidence="8" id="KW-0503">Monooxygenase</keyword>
<sequence length="166" mass="18759">QLLASSASVAAEIYKTHDLAFGSRQPSVVDDEKLPYDGSTFINAQYREYWKFMKKICISKLFGPHALAASRGVRFEELHFFLQRMFDTASCMKPIDEALGLVMLTNNTVCRMAMSARCSDKYDKAEKCRNLVQETIELAVKLSIGVVLVPFKWLGFGSTESKIRML</sequence>
<keyword evidence="9" id="KW-0472">Membrane</keyword>
<dbReference type="GO" id="GO:0016020">
    <property type="term" value="C:membrane"/>
    <property type="evidence" value="ECO:0007669"/>
    <property type="project" value="UniProtKB-SubCell"/>
</dbReference>
<keyword evidence="11" id="KW-1185">Reference proteome</keyword>
<keyword evidence="5" id="KW-0479">Metal-binding</keyword>
<evidence type="ECO:0000313" key="10">
    <source>
        <dbReference type="EMBL" id="KAL3516541.1"/>
    </source>
</evidence>
<dbReference type="PANTHER" id="PTHR47943:SF8">
    <property type="entry name" value="CYTOCHROME P450"/>
    <property type="match status" value="1"/>
</dbReference>
<evidence type="ECO:0008006" key="12">
    <source>
        <dbReference type="Google" id="ProtNLM"/>
    </source>
</evidence>
<accession>A0ABD2ZAP2</accession>
<dbReference type="Gene3D" id="1.10.630.10">
    <property type="entry name" value="Cytochrome P450"/>
    <property type="match status" value="1"/>
</dbReference>
<dbReference type="Pfam" id="PF00067">
    <property type="entry name" value="p450"/>
    <property type="match status" value="1"/>
</dbReference>
<dbReference type="InterPro" id="IPR036396">
    <property type="entry name" value="Cyt_P450_sf"/>
</dbReference>
<evidence type="ECO:0000256" key="8">
    <source>
        <dbReference type="ARBA" id="ARBA00023033"/>
    </source>
</evidence>
<evidence type="ECO:0000256" key="7">
    <source>
        <dbReference type="ARBA" id="ARBA00023004"/>
    </source>
</evidence>
<protein>
    <recommendedName>
        <fullName evidence="12">Cytochrome P450</fullName>
    </recommendedName>
</protein>
<evidence type="ECO:0000256" key="5">
    <source>
        <dbReference type="ARBA" id="ARBA00022723"/>
    </source>
</evidence>
<evidence type="ECO:0000256" key="1">
    <source>
        <dbReference type="ARBA" id="ARBA00001971"/>
    </source>
</evidence>
<evidence type="ECO:0000256" key="2">
    <source>
        <dbReference type="ARBA" id="ARBA00004370"/>
    </source>
</evidence>
<keyword evidence="4" id="KW-0349">Heme</keyword>
<dbReference type="AlphaFoldDB" id="A0ABD2ZAP2"/>
<keyword evidence="7" id="KW-0408">Iron</keyword>
<dbReference type="SUPFAM" id="SSF48264">
    <property type="entry name" value="Cytochrome P450"/>
    <property type="match status" value="1"/>
</dbReference>
<keyword evidence="6" id="KW-0560">Oxidoreductase</keyword>
<comment type="caution">
    <text evidence="10">The sequence shown here is derived from an EMBL/GenBank/DDBJ whole genome shotgun (WGS) entry which is preliminary data.</text>
</comment>
<comment type="similarity">
    <text evidence="3">Belongs to the cytochrome P450 family.</text>
</comment>
<dbReference type="EMBL" id="JBJUIK010000010">
    <property type="protein sequence ID" value="KAL3516541.1"/>
    <property type="molecule type" value="Genomic_DNA"/>
</dbReference>
<evidence type="ECO:0000256" key="3">
    <source>
        <dbReference type="ARBA" id="ARBA00010617"/>
    </source>
</evidence>
<dbReference type="Proteomes" id="UP001630127">
    <property type="component" value="Unassembled WGS sequence"/>
</dbReference>
<reference evidence="10 11" key="1">
    <citation type="submission" date="2024-11" db="EMBL/GenBank/DDBJ databases">
        <title>A near-complete genome assembly of Cinchona calisaya.</title>
        <authorList>
            <person name="Lian D.C."/>
            <person name="Zhao X.W."/>
            <person name="Wei L."/>
        </authorList>
    </citation>
    <scope>NUCLEOTIDE SEQUENCE [LARGE SCALE GENOMIC DNA]</scope>
    <source>
        <tissue evidence="10">Nenye</tissue>
    </source>
</reference>
<gene>
    <name evidence="10" type="ORF">ACH5RR_023443</name>
</gene>